<dbReference type="GO" id="GO:0007420">
    <property type="term" value="P:brain development"/>
    <property type="evidence" value="ECO:0007669"/>
    <property type="project" value="TreeGrafter"/>
</dbReference>
<evidence type="ECO:0000313" key="8">
    <source>
        <dbReference type="Proteomes" id="UP000494040"/>
    </source>
</evidence>
<proteinExistence type="predicted"/>
<evidence type="ECO:0000313" key="7">
    <source>
        <dbReference type="EnsemblMetazoa" id="XP_014250085.1"/>
    </source>
</evidence>
<name>A0A8I6THS2_CIMLE</name>
<dbReference type="SMART" id="SM00398">
    <property type="entry name" value="HMG"/>
    <property type="match status" value="1"/>
</dbReference>
<dbReference type="InterPro" id="IPR009071">
    <property type="entry name" value="HMG_box_dom"/>
</dbReference>
<reference evidence="7" key="1">
    <citation type="submission" date="2022-01" db="UniProtKB">
        <authorList>
            <consortium name="EnsemblMetazoa"/>
        </authorList>
    </citation>
    <scope>IDENTIFICATION</scope>
</reference>
<dbReference type="EnsemblMetazoa" id="XM_014394599.2">
    <property type="protein sequence ID" value="XP_014250085.1"/>
    <property type="gene ID" value="LOC106667008"/>
</dbReference>
<feature type="DNA-binding region" description="HMG box" evidence="4">
    <location>
        <begin position="44"/>
        <end position="112"/>
    </location>
</feature>
<dbReference type="AlphaFoldDB" id="A0A8I6THS2"/>
<dbReference type="OMA" id="SMGQAGM"/>
<keyword evidence="2 4" id="KW-0238">DNA-binding</keyword>
<dbReference type="PANTHER" id="PTHR10270:SF324">
    <property type="entry name" value="SOX DOMAIN-CONTAINING PROTEIN DICHAETE-RELATED"/>
    <property type="match status" value="1"/>
</dbReference>
<organism evidence="7 8">
    <name type="scientific">Cimex lectularius</name>
    <name type="common">Bed bug</name>
    <name type="synonym">Acanthia lectularia</name>
    <dbReference type="NCBI Taxonomy" id="79782"/>
    <lineage>
        <taxon>Eukaryota</taxon>
        <taxon>Metazoa</taxon>
        <taxon>Ecdysozoa</taxon>
        <taxon>Arthropoda</taxon>
        <taxon>Hexapoda</taxon>
        <taxon>Insecta</taxon>
        <taxon>Pterygota</taxon>
        <taxon>Neoptera</taxon>
        <taxon>Paraneoptera</taxon>
        <taxon>Hemiptera</taxon>
        <taxon>Heteroptera</taxon>
        <taxon>Panheteroptera</taxon>
        <taxon>Cimicomorpha</taxon>
        <taxon>Cimicidae</taxon>
        <taxon>Cimex</taxon>
    </lineage>
</organism>
<dbReference type="GeneID" id="106667008"/>
<dbReference type="KEGG" id="clec:106667008"/>
<dbReference type="GO" id="GO:0000978">
    <property type="term" value="F:RNA polymerase II cis-regulatory region sequence-specific DNA binding"/>
    <property type="evidence" value="ECO:0007669"/>
    <property type="project" value="TreeGrafter"/>
</dbReference>
<dbReference type="Pfam" id="PF00505">
    <property type="entry name" value="HMG_box"/>
    <property type="match status" value="1"/>
</dbReference>
<keyword evidence="8" id="KW-1185">Reference proteome</keyword>
<evidence type="ECO:0000256" key="3">
    <source>
        <dbReference type="ARBA" id="ARBA00023242"/>
    </source>
</evidence>
<dbReference type="GO" id="GO:0001228">
    <property type="term" value="F:DNA-binding transcription activator activity, RNA polymerase II-specific"/>
    <property type="evidence" value="ECO:0007669"/>
    <property type="project" value="TreeGrafter"/>
</dbReference>
<dbReference type="PANTHER" id="PTHR10270">
    <property type="entry name" value="SOX TRANSCRIPTION FACTOR"/>
    <property type="match status" value="1"/>
</dbReference>
<feature type="region of interest" description="Disordered" evidence="5">
    <location>
        <begin position="257"/>
        <end position="344"/>
    </location>
</feature>
<dbReference type="Proteomes" id="UP000494040">
    <property type="component" value="Unassembled WGS sequence"/>
</dbReference>
<evidence type="ECO:0000256" key="2">
    <source>
        <dbReference type="ARBA" id="ARBA00023125"/>
    </source>
</evidence>
<dbReference type="SUPFAM" id="SSF47095">
    <property type="entry name" value="HMG-box"/>
    <property type="match status" value="1"/>
</dbReference>
<dbReference type="CTD" id="406246"/>
<keyword evidence="3 4" id="KW-0539">Nucleus</keyword>
<dbReference type="GO" id="GO:0000122">
    <property type="term" value="P:negative regulation of transcription by RNA polymerase II"/>
    <property type="evidence" value="ECO:0007669"/>
    <property type="project" value="TreeGrafter"/>
</dbReference>
<accession>A0A8I6THS2</accession>
<dbReference type="FunFam" id="1.10.30.10:FF:000002">
    <property type="entry name" value="transcription factor Sox-2"/>
    <property type="match status" value="1"/>
</dbReference>
<dbReference type="OrthoDB" id="6247875at2759"/>
<dbReference type="PROSITE" id="PS50118">
    <property type="entry name" value="HMG_BOX_2"/>
    <property type="match status" value="1"/>
</dbReference>
<evidence type="ECO:0000259" key="6">
    <source>
        <dbReference type="PROSITE" id="PS50118"/>
    </source>
</evidence>
<dbReference type="GO" id="GO:0030182">
    <property type="term" value="P:neuron differentiation"/>
    <property type="evidence" value="ECO:0007669"/>
    <property type="project" value="TreeGrafter"/>
</dbReference>
<feature type="compositionally biased region" description="Low complexity" evidence="5">
    <location>
        <begin position="22"/>
        <end position="37"/>
    </location>
</feature>
<dbReference type="GO" id="GO:0005634">
    <property type="term" value="C:nucleus"/>
    <property type="evidence" value="ECO:0007669"/>
    <property type="project" value="UniProtKB-SubCell"/>
</dbReference>
<feature type="compositionally biased region" description="Pro residues" evidence="5">
    <location>
        <begin position="315"/>
        <end position="332"/>
    </location>
</feature>
<comment type="subcellular location">
    <subcellularLocation>
        <location evidence="1">Nucleus</location>
    </subcellularLocation>
</comment>
<sequence length="344" mass="38445">MDLIQDHFIRSGNAMGEPNFMPQQPQPIQTQQSPSQISKREEHIKRPMNAFMVWSRLQRRKIAQDNPKMHNSEISKRLGAEWKLLTENEKRPFIDEAKRLRAMHMKEHPDYKYRPRRKAKTGVRKDGYPYSMPYQSVPIDALRPGMGSAQISPYYNPAAYNSLNAASIAAAAAAAAVAQQSVPSTVTSSPSMVTSMEAMKYSVEEKYRNAYAASGHFPGYPEPAKYAQDYKTSYNYLDPANFTKAYFESAKSMYPGDMYQGPPADPGKSFPHQEPIKQENGSTASPERPEQDSSSSSSGAGSPGGVPHLSSYYPTPLPPNYHPSYGHPPPASPQDYRRPLTVIF</sequence>
<dbReference type="InterPro" id="IPR036910">
    <property type="entry name" value="HMG_box_dom_sf"/>
</dbReference>
<dbReference type="Gene3D" id="1.10.30.10">
    <property type="entry name" value="High mobility group box domain"/>
    <property type="match status" value="1"/>
</dbReference>
<evidence type="ECO:0000256" key="4">
    <source>
        <dbReference type="PROSITE-ProRule" id="PRU00267"/>
    </source>
</evidence>
<dbReference type="RefSeq" id="XP_014250085.1">
    <property type="nucleotide sequence ID" value="XM_014394599.2"/>
</dbReference>
<feature type="region of interest" description="Disordered" evidence="5">
    <location>
        <begin position="12"/>
        <end position="41"/>
    </location>
</feature>
<dbReference type="CDD" id="cd22028">
    <property type="entry name" value="HMG-box_SoxA_SoxB_SoxG"/>
    <property type="match status" value="1"/>
</dbReference>
<dbReference type="InterPro" id="IPR050140">
    <property type="entry name" value="SRY-related_HMG-box_TF-like"/>
</dbReference>
<evidence type="ECO:0000256" key="5">
    <source>
        <dbReference type="SAM" id="MobiDB-lite"/>
    </source>
</evidence>
<protein>
    <recommendedName>
        <fullName evidence="6">HMG box domain-containing protein</fullName>
    </recommendedName>
</protein>
<feature type="domain" description="HMG box" evidence="6">
    <location>
        <begin position="44"/>
        <end position="112"/>
    </location>
</feature>
<evidence type="ECO:0000256" key="1">
    <source>
        <dbReference type="ARBA" id="ARBA00004123"/>
    </source>
</evidence>